<evidence type="ECO:0000259" key="3">
    <source>
        <dbReference type="SMART" id="SM00560"/>
    </source>
</evidence>
<organism evidence="4">
    <name type="scientific">marine metagenome</name>
    <dbReference type="NCBI Taxonomy" id="408172"/>
    <lineage>
        <taxon>unclassified sequences</taxon>
        <taxon>metagenomes</taxon>
        <taxon>ecological metagenomes</taxon>
    </lineage>
</organism>
<sequence>MKYQFILSLILLVLLTSIVPLTQALNDDPALKLYFTFDEGGGNKAEDQSQSGLKGELMDGAKFVKDGKFGGAVEFEAADCKVVVEAVKELDITKEITMAAWIYPLEHQNDSNVMGRRTAGNAGGYCMQWSGFGNNAKIETWIGLPGWQGTRDIQKIEPELEEWHHVVATYDGKTIKQYIDGKFDTSKDFKNDIASQDIEFRVGQAQTGLPSMFGKIDEVAVYDRALDLDEIKSDMENGVFFAVDPKGKLATTWAHLKR</sequence>
<gene>
    <name evidence="4" type="ORF">METZ01_LOCUS121600</name>
</gene>
<proteinExistence type="predicted"/>
<keyword evidence="2" id="KW-1015">Disulfide bond</keyword>
<name>A0A381XV93_9ZZZZ</name>
<evidence type="ECO:0000313" key="4">
    <source>
        <dbReference type="EMBL" id="SVA68746.1"/>
    </source>
</evidence>
<evidence type="ECO:0000256" key="1">
    <source>
        <dbReference type="ARBA" id="ARBA00022729"/>
    </source>
</evidence>
<dbReference type="SMART" id="SM00560">
    <property type="entry name" value="LamGL"/>
    <property type="match status" value="1"/>
</dbReference>
<dbReference type="AlphaFoldDB" id="A0A381XV93"/>
<dbReference type="InterPro" id="IPR006558">
    <property type="entry name" value="LamG-like"/>
</dbReference>
<evidence type="ECO:0000256" key="2">
    <source>
        <dbReference type="ARBA" id="ARBA00023157"/>
    </source>
</evidence>
<dbReference type="SUPFAM" id="SSF49899">
    <property type="entry name" value="Concanavalin A-like lectins/glucanases"/>
    <property type="match status" value="1"/>
</dbReference>
<dbReference type="InterPro" id="IPR013320">
    <property type="entry name" value="ConA-like_dom_sf"/>
</dbReference>
<dbReference type="Gene3D" id="2.60.120.200">
    <property type="match status" value="1"/>
</dbReference>
<accession>A0A381XV93</accession>
<dbReference type="EMBL" id="UINC01016528">
    <property type="protein sequence ID" value="SVA68746.1"/>
    <property type="molecule type" value="Genomic_DNA"/>
</dbReference>
<feature type="domain" description="LamG-like jellyroll fold" evidence="3">
    <location>
        <begin position="94"/>
        <end position="229"/>
    </location>
</feature>
<protein>
    <recommendedName>
        <fullName evidence="3">LamG-like jellyroll fold domain-containing protein</fullName>
    </recommendedName>
</protein>
<dbReference type="Pfam" id="PF13385">
    <property type="entry name" value="Laminin_G_3"/>
    <property type="match status" value="1"/>
</dbReference>
<keyword evidence="1" id="KW-0732">Signal</keyword>
<reference evidence="4" key="1">
    <citation type="submission" date="2018-05" db="EMBL/GenBank/DDBJ databases">
        <authorList>
            <person name="Lanie J.A."/>
            <person name="Ng W.-L."/>
            <person name="Kazmierczak K.M."/>
            <person name="Andrzejewski T.M."/>
            <person name="Davidsen T.M."/>
            <person name="Wayne K.J."/>
            <person name="Tettelin H."/>
            <person name="Glass J.I."/>
            <person name="Rusch D."/>
            <person name="Podicherti R."/>
            <person name="Tsui H.-C.T."/>
            <person name="Winkler M.E."/>
        </authorList>
    </citation>
    <scope>NUCLEOTIDE SEQUENCE</scope>
</reference>